<proteinExistence type="predicted"/>
<keyword evidence="3" id="KW-1185">Reference proteome</keyword>
<feature type="region of interest" description="Disordered" evidence="1">
    <location>
        <begin position="1"/>
        <end position="22"/>
    </location>
</feature>
<feature type="compositionally biased region" description="Basic and acidic residues" evidence="1">
    <location>
        <begin position="10"/>
        <end position="22"/>
    </location>
</feature>
<name>A0A0C2WAF3_AMAMK</name>
<evidence type="ECO:0000256" key="1">
    <source>
        <dbReference type="SAM" id="MobiDB-lite"/>
    </source>
</evidence>
<dbReference type="AlphaFoldDB" id="A0A0C2WAF3"/>
<evidence type="ECO:0000313" key="3">
    <source>
        <dbReference type="Proteomes" id="UP000054549"/>
    </source>
</evidence>
<protein>
    <submittedName>
        <fullName evidence="2">Uncharacterized protein</fullName>
    </submittedName>
</protein>
<dbReference type="EMBL" id="KN818344">
    <property type="protein sequence ID" value="KIL58237.1"/>
    <property type="molecule type" value="Genomic_DNA"/>
</dbReference>
<sequence length="117" mass="13108">MSRQSSGDGNCKERGRRVNHDNAGHDIDGLIVLQAELAHYYWLCSNLLGHRATRSRRQSLRFRTNFCCLKLREIVLGLRTSTIPPPSVCTVAGRLPLNNDSQQLTLTTVNGVHLQLV</sequence>
<dbReference type="Proteomes" id="UP000054549">
    <property type="component" value="Unassembled WGS sequence"/>
</dbReference>
<dbReference type="HOGENOM" id="CLU_2084258_0_0_1"/>
<organism evidence="2 3">
    <name type="scientific">Amanita muscaria (strain Koide BX008)</name>
    <dbReference type="NCBI Taxonomy" id="946122"/>
    <lineage>
        <taxon>Eukaryota</taxon>
        <taxon>Fungi</taxon>
        <taxon>Dikarya</taxon>
        <taxon>Basidiomycota</taxon>
        <taxon>Agaricomycotina</taxon>
        <taxon>Agaricomycetes</taxon>
        <taxon>Agaricomycetidae</taxon>
        <taxon>Agaricales</taxon>
        <taxon>Pluteineae</taxon>
        <taxon>Amanitaceae</taxon>
        <taxon>Amanita</taxon>
    </lineage>
</organism>
<reference evidence="2 3" key="1">
    <citation type="submission" date="2014-04" db="EMBL/GenBank/DDBJ databases">
        <title>Evolutionary Origins and Diversification of the Mycorrhizal Mutualists.</title>
        <authorList>
            <consortium name="DOE Joint Genome Institute"/>
            <consortium name="Mycorrhizal Genomics Consortium"/>
            <person name="Kohler A."/>
            <person name="Kuo A."/>
            <person name="Nagy L.G."/>
            <person name="Floudas D."/>
            <person name="Copeland A."/>
            <person name="Barry K.W."/>
            <person name="Cichocki N."/>
            <person name="Veneault-Fourrey C."/>
            <person name="LaButti K."/>
            <person name="Lindquist E.A."/>
            <person name="Lipzen A."/>
            <person name="Lundell T."/>
            <person name="Morin E."/>
            <person name="Murat C."/>
            <person name="Riley R."/>
            <person name="Ohm R."/>
            <person name="Sun H."/>
            <person name="Tunlid A."/>
            <person name="Henrissat B."/>
            <person name="Grigoriev I.V."/>
            <person name="Hibbett D.S."/>
            <person name="Martin F."/>
        </authorList>
    </citation>
    <scope>NUCLEOTIDE SEQUENCE [LARGE SCALE GENOMIC DNA]</scope>
    <source>
        <strain evidence="2 3">Koide BX008</strain>
    </source>
</reference>
<evidence type="ECO:0000313" key="2">
    <source>
        <dbReference type="EMBL" id="KIL58237.1"/>
    </source>
</evidence>
<accession>A0A0C2WAF3</accession>
<dbReference type="InParanoid" id="A0A0C2WAF3"/>
<gene>
    <name evidence="2" type="ORF">M378DRAFT_170881</name>
</gene>